<dbReference type="OrthoDB" id="10049357at2759"/>
<dbReference type="STRING" id="568069.A0A1J1I2Z5"/>
<dbReference type="EMBL" id="CVRI01000035">
    <property type="protein sequence ID" value="CRK92737.1"/>
    <property type="molecule type" value="Genomic_DNA"/>
</dbReference>
<sequence length="141" mass="16368">MLIENRFSNHHQLVNTIAYCQRFVHKLRCRNLFSSVVVPPTGKKIENLVPKLTAEEKENSEKFIIKSLQQFFFNTEKQALEKQVENETLFLPKTSHIRSLSPFLHEGIIRVGGRISEATQLTFEQKHPILLPHFISLNTNT</sequence>
<name>A0A1J1I2Z5_9DIPT</name>
<accession>A0A1J1I2Z5</accession>
<evidence type="ECO:0000313" key="1">
    <source>
        <dbReference type="EMBL" id="CRK92737.1"/>
    </source>
</evidence>
<dbReference type="Proteomes" id="UP000183832">
    <property type="component" value="Unassembled WGS sequence"/>
</dbReference>
<evidence type="ECO:0000313" key="2">
    <source>
        <dbReference type="Proteomes" id="UP000183832"/>
    </source>
</evidence>
<protein>
    <submittedName>
        <fullName evidence="1">CLUMA_CG006411, isoform A</fullName>
    </submittedName>
</protein>
<dbReference type="PANTHER" id="PTHR47331:SF5">
    <property type="entry name" value="RIBONUCLEASE H"/>
    <property type="match status" value="1"/>
</dbReference>
<dbReference type="PANTHER" id="PTHR47331">
    <property type="entry name" value="PHD-TYPE DOMAIN-CONTAINING PROTEIN"/>
    <property type="match status" value="1"/>
</dbReference>
<reference evidence="1 2" key="1">
    <citation type="submission" date="2015-04" db="EMBL/GenBank/DDBJ databases">
        <authorList>
            <person name="Syromyatnikov M.Y."/>
            <person name="Popov V.N."/>
        </authorList>
    </citation>
    <scope>NUCLEOTIDE SEQUENCE [LARGE SCALE GENOMIC DNA]</scope>
</reference>
<gene>
    <name evidence="1" type="ORF">CLUMA_CG006411</name>
</gene>
<organism evidence="1 2">
    <name type="scientific">Clunio marinus</name>
    <dbReference type="NCBI Taxonomy" id="568069"/>
    <lineage>
        <taxon>Eukaryota</taxon>
        <taxon>Metazoa</taxon>
        <taxon>Ecdysozoa</taxon>
        <taxon>Arthropoda</taxon>
        <taxon>Hexapoda</taxon>
        <taxon>Insecta</taxon>
        <taxon>Pterygota</taxon>
        <taxon>Neoptera</taxon>
        <taxon>Endopterygota</taxon>
        <taxon>Diptera</taxon>
        <taxon>Nematocera</taxon>
        <taxon>Chironomoidea</taxon>
        <taxon>Chironomidae</taxon>
        <taxon>Clunio</taxon>
    </lineage>
</organism>
<keyword evidence="2" id="KW-1185">Reference proteome</keyword>
<dbReference type="AlphaFoldDB" id="A0A1J1I2Z5"/>
<proteinExistence type="predicted"/>